<protein>
    <submittedName>
        <fullName evidence="2">Uncharacterized protein</fullName>
    </submittedName>
</protein>
<feature type="chain" id="PRO_5013118802" evidence="1">
    <location>
        <begin position="26"/>
        <end position="135"/>
    </location>
</feature>
<proteinExistence type="predicted"/>
<feature type="signal peptide" evidence="1">
    <location>
        <begin position="1"/>
        <end position="25"/>
    </location>
</feature>
<accession>A0A1Y1YS13</accession>
<dbReference type="EMBL" id="MCFE01000078">
    <property type="protein sequence ID" value="ORY00756.1"/>
    <property type="molecule type" value="Genomic_DNA"/>
</dbReference>
<sequence length="135" mass="14442">MSIKSLIFFAAVLAASLLGSVYVEALSCQDCLTNVPYQSMPGCAAYDSKKDMSLPPTDLAKKCNCEVAAHPESFNLCNTTCSQSLIDYQKDQVGIMKFMFSCKSQGTNGASHLTLQNGILLGSAIFVAMQLVLAL</sequence>
<keyword evidence="3" id="KW-1185">Reference proteome</keyword>
<dbReference type="InParanoid" id="A0A1Y1YS13"/>
<reference evidence="2 3" key="1">
    <citation type="submission" date="2016-07" db="EMBL/GenBank/DDBJ databases">
        <title>Pervasive Adenine N6-methylation of Active Genes in Fungi.</title>
        <authorList>
            <consortium name="DOE Joint Genome Institute"/>
            <person name="Mondo S.J."/>
            <person name="Dannebaum R.O."/>
            <person name="Kuo R.C."/>
            <person name="Labutti K."/>
            <person name="Haridas S."/>
            <person name="Kuo A."/>
            <person name="Salamov A."/>
            <person name="Ahrendt S.R."/>
            <person name="Lipzen A."/>
            <person name="Sullivan W."/>
            <person name="Andreopoulos W.B."/>
            <person name="Clum A."/>
            <person name="Lindquist E."/>
            <person name="Daum C."/>
            <person name="Ramamoorthy G.K."/>
            <person name="Gryganskyi A."/>
            <person name="Culley D."/>
            <person name="Magnuson J.K."/>
            <person name="James T.Y."/>
            <person name="O'Malley M.A."/>
            <person name="Stajich J.E."/>
            <person name="Spatafora J.W."/>
            <person name="Visel A."/>
            <person name="Grigoriev I.V."/>
        </authorList>
    </citation>
    <scope>NUCLEOTIDE SEQUENCE [LARGE SCALE GENOMIC DNA]</scope>
    <source>
        <strain evidence="2 3">CBS 931.73</strain>
    </source>
</reference>
<comment type="caution">
    <text evidence="2">The sequence shown here is derived from an EMBL/GenBank/DDBJ whole genome shotgun (WGS) entry which is preliminary data.</text>
</comment>
<evidence type="ECO:0000313" key="2">
    <source>
        <dbReference type="EMBL" id="ORY00756.1"/>
    </source>
</evidence>
<evidence type="ECO:0000256" key="1">
    <source>
        <dbReference type="SAM" id="SignalP"/>
    </source>
</evidence>
<dbReference type="AlphaFoldDB" id="A0A1Y1YS13"/>
<evidence type="ECO:0000313" key="3">
    <source>
        <dbReference type="Proteomes" id="UP000193498"/>
    </source>
</evidence>
<dbReference type="Proteomes" id="UP000193498">
    <property type="component" value="Unassembled WGS sequence"/>
</dbReference>
<name>A0A1Y1YS13_9FUNG</name>
<organism evidence="2 3">
    <name type="scientific">Basidiobolus meristosporus CBS 931.73</name>
    <dbReference type="NCBI Taxonomy" id="1314790"/>
    <lineage>
        <taxon>Eukaryota</taxon>
        <taxon>Fungi</taxon>
        <taxon>Fungi incertae sedis</taxon>
        <taxon>Zoopagomycota</taxon>
        <taxon>Entomophthoromycotina</taxon>
        <taxon>Basidiobolomycetes</taxon>
        <taxon>Basidiobolales</taxon>
        <taxon>Basidiobolaceae</taxon>
        <taxon>Basidiobolus</taxon>
    </lineage>
</organism>
<keyword evidence="1" id="KW-0732">Signal</keyword>
<gene>
    <name evidence="2" type="ORF">K493DRAFT_312670</name>
</gene>